<feature type="transmembrane region" description="Helical" evidence="8">
    <location>
        <begin position="132"/>
        <end position="152"/>
    </location>
</feature>
<evidence type="ECO:0000256" key="6">
    <source>
        <dbReference type="ARBA" id="ARBA00023136"/>
    </source>
</evidence>
<evidence type="ECO:0000256" key="1">
    <source>
        <dbReference type="ARBA" id="ARBA00004651"/>
    </source>
</evidence>
<feature type="transmembrane region" description="Helical" evidence="8">
    <location>
        <begin position="242"/>
        <end position="264"/>
    </location>
</feature>
<feature type="transmembrane region" description="Helical" evidence="8">
    <location>
        <begin position="29"/>
        <end position="49"/>
    </location>
</feature>
<protein>
    <submittedName>
        <fullName evidence="10">Acyltransferase family protein</fullName>
    </submittedName>
</protein>
<sequence length="419" mass="44280">MPSASPRPASPGGGGAGGRAPFLDVARGLAILLVVLHHSVIFVDAAHLLPPAWRVVNDELVVLRMPLFFAVSGVLAASAARRPWREVLRHRLALLGWLFLVWSLLRFVWFSLVPQTLNPAETATLAPLVWTPLLPVTGLWYLYAIGLFTVLARLPGRRAPWLLAPAALLSLAENLGLLALLPNYAWHQMARCFVFFLLGWCLKRTVLAAFSRAPGELLALVVVVAGVVLVQDARGTFAHPALQLPISVLAIAGGLALAALLVAVPTTARLAAGSGWLGRRTLPVYLTHEWVVGGLTAVAAVALSTPSAWLPLLWVPPAVVLPLLLHTAVRRAGVGGLYNLPARRPGRRRALGFPDAPGPRDDHRSRRAVALGGRDGGPGRLAGGGRVLGPAGRRCPACGTGHDGPGAGLPRPRGATCPR</sequence>
<feature type="transmembrane region" description="Helical" evidence="8">
    <location>
        <begin position="159"/>
        <end position="179"/>
    </location>
</feature>
<organism evidence="10 11">
    <name type="scientific">Kineococcus gynurae</name>
    <dbReference type="NCBI Taxonomy" id="452979"/>
    <lineage>
        <taxon>Bacteria</taxon>
        <taxon>Bacillati</taxon>
        <taxon>Actinomycetota</taxon>
        <taxon>Actinomycetes</taxon>
        <taxon>Kineosporiales</taxon>
        <taxon>Kineosporiaceae</taxon>
        <taxon>Kineococcus</taxon>
    </lineage>
</organism>
<feature type="region of interest" description="Disordered" evidence="7">
    <location>
        <begin position="348"/>
        <end position="419"/>
    </location>
</feature>
<feature type="compositionally biased region" description="Gly residues" evidence="7">
    <location>
        <begin position="373"/>
        <end position="387"/>
    </location>
</feature>
<keyword evidence="10" id="KW-0012">Acyltransferase</keyword>
<keyword evidence="4 8" id="KW-0812">Transmembrane</keyword>
<comment type="similarity">
    <text evidence="2">Belongs to the acyltransferase 3 family.</text>
</comment>
<feature type="transmembrane region" description="Helical" evidence="8">
    <location>
        <begin position="92"/>
        <end position="112"/>
    </location>
</feature>
<evidence type="ECO:0000256" key="5">
    <source>
        <dbReference type="ARBA" id="ARBA00022989"/>
    </source>
</evidence>
<feature type="transmembrane region" description="Helical" evidence="8">
    <location>
        <begin position="214"/>
        <end position="230"/>
    </location>
</feature>
<accession>A0ABV5LQX3</accession>
<evidence type="ECO:0000313" key="10">
    <source>
        <dbReference type="EMBL" id="MFB9376483.1"/>
    </source>
</evidence>
<dbReference type="RefSeq" id="WP_380138267.1">
    <property type="nucleotide sequence ID" value="NZ_JBHLUI010000009.1"/>
</dbReference>
<evidence type="ECO:0000259" key="9">
    <source>
        <dbReference type="Pfam" id="PF01757"/>
    </source>
</evidence>
<comment type="subcellular location">
    <subcellularLocation>
        <location evidence="1">Cell membrane</location>
        <topology evidence="1">Multi-pass membrane protein</topology>
    </subcellularLocation>
</comment>
<dbReference type="Proteomes" id="UP001589748">
    <property type="component" value="Unassembled WGS sequence"/>
</dbReference>
<keyword evidence="10" id="KW-0808">Transferase</keyword>
<keyword evidence="11" id="KW-1185">Reference proteome</keyword>
<evidence type="ECO:0000256" key="8">
    <source>
        <dbReference type="SAM" id="Phobius"/>
    </source>
</evidence>
<feature type="transmembrane region" description="Helical" evidence="8">
    <location>
        <begin position="61"/>
        <end position="80"/>
    </location>
</feature>
<feature type="transmembrane region" description="Helical" evidence="8">
    <location>
        <begin position="185"/>
        <end position="202"/>
    </location>
</feature>
<evidence type="ECO:0000256" key="2">
    <source>
        <dbReference type="ARBA" id="ARBA00007400"/>
    </source>
</evidence>
<dbReference type="EMBL" id="JBHMDM010000003">
    <property type="protein sequence ID" value="MFB9376483.1"/>
    <property type="molecule type" value="Genomic_DNA"/>
</dbReference>
<evidence type="ECO:0000256" key="7">
    <source>
        <dbReference type="SAM" id="MobiDB-lite"/>
    </source>
</evidence>
<keyword evidence="5 8" id="KW-1133">Transmembrane helix</keyword>
<feature type="transmembrane region" description="Helical" evidence="8">
    <location>
        <begin position="309"/>
        <end position="329"/>
    </location>
</feature>
<dbReference type="GO" id="GO:0016746">
    <property type="term" value="F:acyltransferase activity"/>
    <property type="evidence" value="ECO:0007669"/>
    <property type="project" value="UniProtKB-KW"/>
</dbReference>
<dbReference type="PANTHER" id="PTHR40074:SF2">
    <property type="entry name" value="O-ACETYLTRANSFERASE WECH"/>
    <property type="match status" value="1"/>
</dbReference>
<evidence type="ECO:0000256" key="4">
    <source>
        <dbReference type="ARBA" id="ARBA00022692"/>
    </source>
</evidence>
<dbReference type="PANTHER" id="PTHR40074">
    <property type="entry name" value="O-ACETYLTRANSFERASE WECH"/>
    <property type="match status" value="1"/>
</dbReference>
<keyword evidence="6 8" id="KW-0472">Membrane</keyword>
<dbReference type="InterPro" id="IPR002656">
    <property type="entry name" value="Acyl_transf_3_dom"/>
</dbReference>
<name>A0ABV5LQX3_9ACTN</name>
<evidence type="ECO:0000313" key="11">
    <source>
        <dbReference type="Proteomes" id="UP001589748"/>
    </source>
</evidence>
<proteinExistence type="inferred from homology"/>
<comment type="caution">
    <text evidence="10">The sequence shown here is derived from an EMBL/GenBank/DDBJ whole genome shotgun (WGS) entry which is preliminary data.</text>
</comment>
<evidence type="ECO:0000256" key="3">
    <source>
        <dbReference type="ARBA" id="ARBA00022475"/>
    </source>
</evidence>
<feature type="domain" description="Acyltransferase 3" evidence="9">
    <location>
        <begin position="22"/>
        <end position="325"/>
    </location>
</feature>
<feature type="compositionally biased region" description="Low complexity" evidence="7">
    <location>
        <begin position="408"/>
        <end position="419"/>
    </location>
</feature>
<dbReference type="Pfam" id="PF01757">
    <property type="entry name" value="Acyl_transf_3"/>
    <property type="match status" value="1"/>
</dbReference>
<keyword evidence="3" id="KW-1003">Cell membrane</keyword>
<feature type="transmembrane region" description="Helical" evidence="8">
    <location>
        <begin position="284"/>
        <end position="303"/>
    </location>
</feature>
<reference evidence="10 11" key="1">
    <citation type="submission" date="2024-09" db="EMBL/GenBank/DDBJ databases">
        <authorList>
            <person name="Sun Q."/>
            <person name="Mori K."/>
        </authorList>
    </citation>
    <scope>NUCLEOTIDE SEQUENCE [LARGE SCALE GENOMIC DNA]</scope>
    <source>
        <strain evidence="10 11">TISTR 1856</strain>
    </source>
</reference>
<gene>
    <name evidence="10" type="ORF">ACFFVI_05840</name>
</gene>